<feature type="domain" description="DUF7788" evidence="2">
    <location>
        <begin position="1"/>
        <end position="59"/>
    </location>
</feature>
<dbReference type="EMBL" id="JAUUTY010000007">
    <property type="protein sequence ID" value="KAK1613459.1"/>
    <property type="molecule type" value="Genomic_DNA"/>
</dbReference>
<name>A0AAD8VNQ8_LOLMU</name>
<accession>A0AAD8VNQ8</accession>
<dbReference type="InterPro" id="IPR056690">
    <property type="entry name" value="DUF7788"/>
</dbReference>
<gene>
    <name evidence="3" type="ORF">QYE76_037132</name>
</gene>
<organism evidence="3 4">
    <name type="scientific">Lolium multiflorum</name>
    <name type="common">Italian ryegrass</name>
    <name type="synonym">Lolium perenne subsp. multiflorum</name>
    <dbReference type="NCBI Taxonomy" id="4521"/>
    <lineage>
        <taxon>Eukaryota</taxon>
        <taxon>Viridiplantae</taxon>
        <taxon>Streptophyta</taxon>
        <taxon>Embryophyta</taxon>
        <taxon>Tracheophyta</taxon>
        <taxon>Spermatophyta</taxon>
        <taxon>Magnoliopsida</taxon>
        <taxon>Liliopsida</taxon>
        <taxon>Poales</taxon>
        <taxon>Poaceae</taxon>
        <taxon>BOP clade</taxon>
        <taxon>Pooideae</taxon>
        <taxon>Poodae</taxon>
        <taxon>Poeae</taxon>
        <taxon>Poeae Chloroplast Group 2 (Poeae type)</taxon>
        <taxon>Loliodinae</taxon>
        <taxon>Loliinae</taxon>
        <taxon>Lolium</taxon>
    </lineage>
</organism>
<dbReference type="PANTHER" id="PTHR31373:SF17">
    <property type="entry name" value="OS06G0652100 PROTEIN"/>
    <property type="match status" value="1"/>
</dbReference>
<dbReference type="Pfam" id="PF25043">
    <property type="entry name" value="DUF7788"/>
    <property type="match status" value="1"/>
</dbReference>
<feature type="compositionally biased region" description="Acidic residues" evidence="1">
    <location>
        <begin position="75"/>
        <end position="98"/>
    </location>
</feature>
<dbReference type="AlphaFoldDB" id="A0AAD8VNQ8"/>
<dbReference type="PANTHER" id="PTHR31373">
    <property type="entry name" value="OS06G0652100 PROTEIN"/>
    <property type="match status" value="1"/>
</dbReference>
<sequence>MDWNMNTDFQAVFDKLVQVAFAGNLPPERMVKKVFVFSDMDFDLASSRPWETDYKAITRNGFSKNMLKIFLGGEEEAIPEEEEEEEEEEATPFPGEEEAIPRKKAAIPSILTPRDIMEKAISGP</sequence>
<protein>
    <recommendedName>
        <fullName evidence="2">DUF7788 domain-containing protein</fullName>
    </recommendedName>
</protein>
<keyword evidence="4" id="KW-1185">Reference proteome</keyword>
<evidence type="ECO:0000313" key="4">
    <source>
        <dbReference type="Proteomes" id="UP001231189"/>
    </source>
</evidence>
<comment type="caution">
    <text evidence="3">The sequence shown here is derived from an EMBL/GenBank/DDBJ whole genome shotgun (WGS) entry which is preliminary data.</text>
</comment>
<feature type="region of interest" description="Disordered" evidence="1">
    <location>
        <begin position="75"/>
        <end position="105"/>
    </location>
</feature>
<dbReference type="Proteomes" id="UP001231189">
    <property type="component" value="Unassembled WGS sequence"/>
</dbReference>
<proteinExistence type="predicted"/>
<evidence type="ECO:0000256" key="1">
    <source>
        <dbReference type="SAM" id="MobiDB-lite"/>
    </source>
</evidence>
<evidence type="ECO:0000259" key="2">
    <source>
        <dbReference type="Pfam" id="PF25043"/>
    </source>
</evidence>
<evidence type="ECO:0000313" key="3">
    <source>
        <dbReference type="EMBL" id="KAK1613459.1"/>
    </source>
</evidence>
<reference evidence="3" key="1">
    <citation type="submission" date="2023-07" db="EMBL/GenBank/DDBJ databases">
        <title>A chromosome-level genome assembly of Lolium multiflorum.</title>
        <authorList>
            <person name="Chen Y."/>
            <person name="Copetti D."/>
            <person name="Kolliker R."/>
            <person name="Studer B."/>
        </authorList>
    </citation>
    <scope>NUCLEOTIDE SEQUENCE</scope>
    <source>
        <strain evidence="3">02402/16</strain>
        <tissue evidence="3">Leaf</tissue>
    </source>
</reference>
<dbReference type="InterPro" id="IPR011205">
    <property type="entry name" value="UCP015417_vWA"/>
</dbReference>